<dbReference type="GO" id="GO:0022857">
    <property type="term" value="F:transmembrane transporter activity"/>
    <property type="evidence" value="ECO:0007669"/>
    <property type="project" value="InterPro"/>
</dbReference>
<feature type="region of interest" description="Disordered" evidence="8">
    <location>
        <begin position="152"/>
        <end position="172"/>
    </location>
</feature>
<evidence type="ECO:0000256" key="3">
    <source>
        <dbReference type="ARBA" id="ARBA00022475"/>
    </source>
</evidence>
<comment type="caution">
    <text evidence="10">The sequence shown here is derived from an EMBL/GenBank/DDBJ whole genome shotgun (WGS) entry which is preliminary data.</text>
</comment>
<dbReference type="PANTHER" id="PTHR30558">
    <property type="entry name" value="EXBD MEMBRANE COMPONENT OF PMF-DRIVEN MACROMOLECULE IMPORT SYSTEM"/>
    <property type="match status" value="1"/>
</dbReference>
<keyword evidence="7" id="KW-0813">Transport</keyword>
<comment type="subcellular location">
    <subcellularLocation>
        <location evidence="1">Cell membrane</location>
        <topology evidence="1">Single-pass membrane protein</topology>
    </subcellularLocation>
    <subcellularLocation>
        <location evidence="7">Cell membrane</location>
        <topology evidence="7">Single-pass type II membrane protein</topology>
    </subcellularLocation>
</comment>
<evidence type="ECO:0000256" key="1">
    <source>
        <dbReference type="ARBA" id="ARBA00004162"/>
    </source>
</evidence>
<dbReference type="PANTHER" id="PTHR30558:SF7">
    <property type="entry name" value="TOL-PAL SYSTEM PROTEIN TOLR"/>
    <property type="match status" value="1"/>
</dbReference>
<sequence>MSKRRKKISVQAQGGLNSDINITPMVDVVLVLLIIFMVVTPLLEKDIEVKVPDSEKVEELDDVPEDQLVVSISEGGEVKINTEVMPDQDTYVKTLARMIAAKKKGDRLVFVNPEDRASYPKLVAALDGALQAGAETLGVAVDKIEQAPAMPIDPAGFTDPIPPPTPLTPPTP</sequence>
<keyword evidence="3" id="KW-1003">Cell membrane</keyword>
<dbReference type="GO" id="GO:0005886">
    <property type="term" value="C:plasma membrane"/>
    <property type="evidence" value="ECO:0007669"/>
    <property type="project" value="UniProtKB-SubCell"/>
</dbReference>
<organism evidence="10 11">
    <name type="scientific">Archangium gephyra</name>
    <dbReference type="NCBI Taxonomy" id="48"/>
    <lineage>
        <taxon>Bacteria</taxon>
        <taxon>Pseudomonadati</taxon>
        <taxon>Myxococcota</taxon>
        <taxon>Myxococcia</taxon>
        <taxon>Myxococcales</taxon>
        <taxon>Cystobacterineae</taxon>
        <taxon>Archangiaceae</taxon>
        <taxon>Archangium</taxon>
    </lineage>
</organism>
<keyword evidence="6 9" id="KW-0472">Membrane</keyword>
<evidence type="ECO:0000256" key="5">
    <source>
        <dbReference type="ARBA" id="ARBA00022989"/>
    </source>
</evidence>
<comment type="similarity">
    <text evidence="2 7">Belongs to the ExbD/TolR family.</text>
</comment>
<evidence type="ECO:0000256" key="2">
    <source>
        <dbReference type="ARBA" id="ARBA00005811"/>
    </source>
</evidence>
<evidence type="ECO:0000256" key="8">
    <source>
        <dbReference type="SAM" id="MobiDB-lite"/>
    </source>
</evidence>
<protein>
    <submittedName>
        <fullName evidence="10">Biopolymer transporter ExbD</fullName>
    </submittedName>
</protein>
<keyword evidence="5 9" id="KW-1133">Transmembrane helix</keyword>
<accession>A0A2W5TFT5</accession>
<evidence type="ECO:0000256" key="9">
    <source>
        <dbReference type="SAM" id="Phobius"/>
    </source>
</evidence>
<feature type="transmembrane region" description="Helical" evidence="9">
    <location>
        <begin position="21"/>
        <end position="43"/>
    </location>
</feature>
<evidence type="ECO:0000256" key="4">
    <source>
        <dbReference type="ARBA" id="ARBA00022692"/>
    </source>
</evidence>
<dbReference type="InterPro" id="IPR003400">
    <property type="entry name" value="ExbD"/>
</dbReference>
<proteinExistence type="inferred from homology"/>
<evidence type="ECO:0000313" key="11">
    <source>
        <dbReference type="Proteomes" id="UP000249061"/>
    </source>
</evidence>
<dbReference type="AlphaFoldDB" id="A0A2W5TFT5"/>
<dbReference type="GO" id="GO:0015031">
    <property type="term" value="P:protein transport"/>
    <property type="evidence" value="ECO:0007669"/>
    <property type="project" value="UniProtKB-KW"/>
</dbReference>
<gene>
    <name evidence="10" type="ORF">DI536_10080</name>
</gene>
<dbReference type="EMBL" id="QFQP01000007">
    <property type="protein sequence ID" value="PZR14399.1"/>
    <property type="molecule type" value="Genomic_DNA"/>
</dbReference>
<dbReference type="Proteomes" id="UP000249061">
    <property type="component" value="Unassembled WGS sequence"/>
</dbReference>
<reference evidence="10 11" key="1">
    <citation type="submission" date="2017-08" db="EMBL/GenBank/DDBJ databases">
        <title>Infants hospitalized years apart are colonized by the same room-sourced microbial strains.</title>
        <authorList>
            <person name="Brooks B."/>
            <person name="Olm M.R."/>
            <person name="Firek B.A."/>
            <person name="Baker R."/>
            <person name="Thomas B.C."/>
            <person name="Morowitz M.J."/>
            <person name="Banfield J.F."/>
        </authorList>
    </citation>
    <scope>NUCLEOTIDE SEQUENCE [LARGE SCALE GENOMIC DNA]</scope>
    <source>
        <strain evidence="10">S2_003_000_R2_14</strain>
    </source>
</reference>
<evidence type="ECO:0000313" key="10">
    <source>
        <dbReference type="EMBL" id="PZR14399.1"/>
    </source>
</evidence>
<feature type="compositionally biased region" description="Pro residues" evidence="8">
    <location>
        <begin position="160"/>
        <end position="172"/>
    </location>
</feature>
<evidence type="ECO:0000256" key="6">
    <source>
        <dbReference type="ARBA" id="ARBA00023136"/>
    </source>
</evidence>
<evidence type="ECO:0000256" key="7">
    <source>
        <dbReference type="RuleBase" id="RU003879"/>
    </source>
</evidence>
<name>A0A2W5TFT5_9BACT</name>
<dbReference type="Pfam" id="PF02472">
    <property type="entry name" value="ExbD"/>
    <property type="match status" value="1"/>
</dbReference>
<keyword evidence="7" id="KW-0653">Protein transport</keyword>
<keyword evidence="4 7" id="KW-0812">Transmembrane</keyword>